<name>A0A5C5XT30_9BACT</name>
<dbReference type="AlphaFoldDB" id="A0A5C5XT30"/>
<evidence type="ECO:0000313" key="1">
    <source>
        <dbReference type="EMBL" id="TWT66060.1"/>
    </source>
</evidence>
<reference evidence="1 2" key="1">
    <citation type="submission" date="2019-02" db="EMBL/GenBank/DDBJ databases">
        <title>Deep-cultivation of Planctomycetes and their phenomic and genomic characterization uncovers novel biology.</title>
        <authorList>
            <person name="Wiegand S."/>
            <person name="Jogler M."/>
            <person name="Boedeker C."/>
            <person name="Pinto D."/>
            <person name="Vollmers J."/>
            <person name="Rivas-Marin E."/>
            <person name="Kohn T."/>
            <person name="Peeters S.H."/>
            <person name="Heuer A."/>
            <person name="Rast P."/>
            <person name="Oberbeckmann S."/>
            <person name="Bunk B."/>
            <person name="Jeske O."/>
            <person name="Meyerdierks A."/>
            <person name="Storesund J.E."/>
            <person name="Kallscheuer N."/>
            <person name="Luecker S."/>
            <person name="Lage O.M."/>
            <person name="Pohl T."/>
            <person name="Merkel B.J."/>
            <person name="Hornburger P."/>
            <person name="Mueller R.-W."/>
            <person name="Bruemmer F."/>
            <person name="Labrenz M."/>
            <person name="Spormann A.M."/>
            <person name="Op Den Camp H."/>
            <person name="Overmann J."/>
            <person name="Amann R."/>
            <person name="Jetten M.S.M."/>
            <person name="Mascher T."/>
            <person name="Medema M.H."/>
            <person name="Devos D.P."/>
            <person name="Kaster A.-K."/>
            <person name="Ovreas L."/>
            <person name="Rohde M."/>
            <person name="Galperin M.Y."/>
            <person name="Jogler C."/>
        </authorList>
    </citation>
    <scope>NUCLEOTIDE SEQUENCE [LARGE SCALE GENOMIC DNA]</scope>
    <source>
        <strain evidence="1 2">CA85</strain>
    </source>
</reference>
<keyword evidence="2" id="KW-1185">Reference proteome</keyword>
<protein>
    <submittedName>
        <fullName evidence="1">Uncharacterized protein</fullName>
    </submittedName>
</protein>
<evidence type="ECO:0000313" key="2">
    <source>
        <dbReference type="Proteomes" id="UP000318053"/>
    </source>
</evidence>
<gene>
    <name evidence="1" type="ORF">CA85_29220</name>
</gene>
<dbReference type="Proteomes" id="UP000318053">
    <property type="component" value="Unassembled WGS sequence"/>
</dbReference>
<accession>A0A5C5XT30</accession>
<sequence>MMTERRWSSFVQWRVACHRPQIATVRLKQMALTFTKLDHEWLLREGCPPMGSTEARSPTFCEALRNASGSLHRLSDHQLASWIVARLSFLTASSLLREGDTFAHDTNEFGYKIKILTADGSIVSMGALMIHQDRTYYKANDVAIEDSQSLLVELLTEFSDDLDRCEIRVRIPGTRRFRSYGWDGMTLLS</sequence>
<organism evidence="1 2">
    <name type="scientific">Allorhodopirellula solitaria</name>
    <dbReference type="NCBI Taxonomy" id="2527987"/>
    <lineage>
        <taxon>Bacteria</taxon>
        <taxon>Pseudomonadati</taxon>
        <taxon>Planctomycetota</taxon>
        <taxon>Planctomycetia</taxon>
        <taxon>Pirellulales</taxon>
        <taxon>Pirellulaceae</taxon>
        <taxon>Allorhodopirellula</taxon>
    </lineage>
</organism>
<proteinExistence type="predicted"/>
<dbReference type="EMBL" id="SJPK01000006">
    <property type="protein sequence ID" value="TWT66060.1"/>
    <property type="molecule type" value="Genomic_DNA"/>
</dbReference>
<comment type="caution">
    <text evidence="1">The sequence shown here is derived from an EMBL/GenBank/DDBJ whole genome shotgun (WGS) entry which is preliminary data.</text>
</comment>